<keyword evidence="5" id="KW-0539">Nucleus</keyword>
<dbReference type="AlphaFoldDB" id="A0AAD7N382"/>
<feature type="compositionally biased region" description="Basic and acidic residues" evidence="6">
    <location>
        <begin position="323"/>
        <end position="334"/>
    </location>
</feature>
<evidence type="ECO:0000313" key="9">
    <source>
        <dbReference type="Proteomes" id="UP001215598"/>
    </source>
</evidence>
<feature type="domain" description="BHLH" evidence="7">
    <location>
        <begin position="118"/>
        <end position="170"/>
    </location>
</feature>
<dbReference type="InterPro" id="IPR011598">
    <property type="entry name" value="bHLH_dom"/>
</dbReference>
<feature type="region of interest" description="Disordered" evidence="6">
    <location>
        <begin position="306"/>
        <end position="345"/>
    </location>
</feature>
<keyword evidence="2" id="KW-0238">DNA-binding</keyword>
<evidence type="ECO:0000256" key="5">
    <source>
        <dbReference type="ARBA" id="ARBA00023242"/>
    </source>
</evidence>
<evidence type="ECO:0000256" key="4">
    <source>
        <dbReference type="ARBA" id="ARBA00023163"/>
    </source>
</evidence>
<evidence type="ECO:0000256" key="3">
    <source>
        <dbReference type="ARBA" id="ARBA00023159"/>
    </source>
</evidence>
<organism evidence="8 9">
    <name type="scientific">Mycena metata</name>
    <dbReference type="NCBI Taxonomy" id="1033252"/>
    <lineage>
        <taxon>Eukaryota</taxon>
        <taxon>Fungi</taxon>
        <taxon>Dikarya</taxon>
        <taxon>Basidiomycota</taxon>
        <taxon>Agaricomycotina</taxon>
        <taxon>Agaricomycetes</taxon>
        <taxon>Agaricomycetidae</taxon>
        <taxon>Agaricales</taxon>
        <taxon>Marasmiineae</taxon>
        <taxon>Mycenaceae</taxon>
        <taxon>Mycena</taxon>
    </lineage>
</organism>
<gene>
    <name evidence="8" type="ORF">B0H16DRAFT_1889908</name>
</gene>
<dbReference type="Proteomes" id="UP001215598">
    <property type="component" value="Unassembled WGS sequence"/>
</dbReference>
<keyword evidence="4" id="KW-0804">Transcription</keyword>
<keyword evidence="9" id="KW-1185">Reference proteome</keyword>
<dbReference type="Gene3D" id="4.10.280.10">
    <property type="entry name" value="Helix-loop-helix DNA-binding domain"/>
    <property type="match status" value="1"/>
</dbReference>
<dbReference type="GO" id="GO:0090575">
    <property type="term" value="C:RNA polymerase II transcription regulator complex"/>
    <property type="evidence" value="ECO:0007669"/>
    <property type="project" value="TreeGrafter"/>
</dbReference>
<name>A0AAD7N382_9AGAR</name>
<feature type="compositionally biased region" description="Polar residues" evidence="6">
    <location>
        <begin position="90"/>
        <end position="101"/>
    </location>
</feature>
<dbReference type="CDD" id="cd00083">
    <property type="entry name" value="bHLH_SF"/>
    <property type="match status" value="1"/>
</dbReference>
<dbReference type="SUPFAM" id="SSF47459">
    <property type="entry name" value="HLH, helix-loop-helix DNA-binding domain"/>
    <property type="match status" value="1"/>
</dbReference>
<dbReference type="GO" id="GO:0003677">
    <property type="term" value="F:DNA binding"/>
    <property type="evidence" value="ECO:0007669"/>
    <property type="project" value="UniProtKB-KW"/>
</dbReference>
<sequence length="423" mass="47667">MLFGYYLGSWRISFPHDFCRLVAQRPSTPSGSPHAPLTPFVSLIPRLHTPTFAADRMTDHQASAESVTVAPPTTVPIHHTQILIPALPEQNSSTAPTSSLDSALGAQRVKPRQRNSAARRASHNAVERQRRENLNSRFLDLASLLPNLANIRRPSKSSIVNTCIAHVHASRRHRFLASQQLRILHEECDSLRREVNEWRERAGGIILLPPPNRGEVFAFILNGAEFELDDELHSGEGDEEDSGYGEEDVARYNAHRDLAQLETHYSADDVARLELFHHHQRQQLEHAHAQARHAHHAYQGAGQFQSPFAHDISPRSAHSAGLPDRDAPWNDDPHAPPPHSAHSAHEPVMTHPYMVVPSHTPLPQHDPHPLPHDGPLLYDHLVHAPHHSPHVFFHPPHTRDDNVKQEFIDATELERRLVPYRHA</sequence>
<dbReference type="PROSITE" id="PS50888">
    <property type="entry name" value="BHLH"/>
    <property type="match status" value="1"/>
</dbReference>
<evidence type="ECO:0000256" key="6">
    <source>
        <dbReference type="SAM" id="MobiDB-lite"/>
    </source>
</evidence>
<dbReference type="GO" id="GO:0003700">
    <property type="term" value="F:DNA-binding transcription factor activity"/>
    <property type="evidence" value="ECO:0007669"/>
    <property type="project" value="TreeGrafter"/>
</dbReference>
<dbReference type="GO" id="GO:0045944">
    <property type="term" value="P:positive regulation of transcription by RNA polymerase II"/>
    <property type="evidence" value="ECO:0007669"/>
    <property type="project" value="TreeGrafter"/>
</dbReference>
<dbReference type="PANTHER" id="PTHR10328:SF3">
    <property type="entry name" value="PROTEIN MAX"/>
    <property type="match status" value="1"/>
</dbReference>
<feature type="region of interest" description="Disordered" evidence="6">
    <location>
        <begin position="90"/>
        <end position="129"/>
    </location>
</feature>
<evidence type="ECO:0000259" key="7">
    <source>
        <dbReference type="PROSITE" id="PS50888"/>
    </source>
</evidence>
<reference evidence="8" key="1">
    <citation type="submission" date="2023-03" db="EMBL/GenBank/DDBJ databases">
        <title>Massive genome expansion in bonnet fungi (Mycena s.s.) driven by repeated elements and novel gene families across ecological guilds.</title>
        <authorList>
            <consortium name="Lawrence Berkeley National Laboratory"/>
            <person name="Harder C.B."/>
            <person name="Miyauchi S."/>
            <person name="Viragh M."/>
            <person name="Kuo A."/>
            <person name="Thoen E."/>
            <person name="Andreopoulos B."/>
            <person name="Lu D."/>
            <person name="Skrede I."/>
            <person name="Drula E."/>
            <person name="Henrissat B."/>
            <person name="Morin E."/>
            <person name="Kohler A."/>
            <person name="Barry K."/>
            <person name="LaButti K."/>
            <person name="Morin E."/>
            <person name="Salamov A."/>
            <person name="Lipzen A."/>
            <person name="Mereny Z."/>
            <person name="Hegedus B."/>
            <person name="Baldrian P."/>
            <person name="Stursova M."/>
            <person name="Weitz H."/>
            <person name="Taylor A."/>
            <person name="Grigoriev I.V."/>
            <person name="Nagy L.G."/>
            <person name="Martin F."/>
            <person name="Kauserud H."/>
        </authorList>
    </citation>
    <scope>NUCLEOTIDE SEQUENCE</scope>
    <source>
        <strain evidence="8">CBHHK182m</strain>
    </source>
</reference>
<dbReference type="SMART" id="SM00353">
    <property type="entry name" value="HLH"/>
    <property type="match status" value="1"/>
</dbReference>
<evidence type="ECO:0000256" key="1">
    <source>
        <dbReference type="ARBA" id="ARBA00023015"/>
    </source>
</evidence>
<comment type="caution">
    <text evidence="8">The sequence shown here is derived from an EMBL/GenBank/DDBJ whole genome shotgun (WGS) entry which is preliminary data.</text>
</comment>
<dbReference type="InterPro" id="IPR036638">
    <property type="entry name" value="HLH_DNA-bd_sf"/>
</dbReference>
<accession>A0AAD7N382</accession>
<evidence type="ECO:0000256" key="2">
    <source>
        <dbReference type="ARBA" id="ARBA00023125"/>
    </source>
</evidence>
<dbReference type="EMBL" id="JARKIB010000090">
    <property type="protein sequence ID" value="KAJ7743630.1"/>
    <property type="molecule type" value="Genomic_DNA"/>
</dbReference>
<keyword evidence="3" id="KW-0010">Activator</keyword>
<proteinExistence type="predicted"/>
<protein>
    <recommendedName>
        <fullName evidence="7">BHLH domain-containing protein</fullName>
    </recommendedName>
</protein>
<dbReference type="GO" id="GO:0046983">
    <property type="term" value="F:protein dimerization activity"/>
    <property type="evidence" value="ECO:0007669"/>
    <property type="project" value="InterPro"/>
</dbReference>
<keyword evidence="1" id="KW-0805">Transcription regulation</keyword>
<dbReference type="PANTHER" id="PTHR10328">
    <property type="entry name" value="PROTEIN MAX MYC-ASSOCIATED FACTOR X"/>
    <property type="match status" value="1"/>
</dbReference>
<evidence type="ECO:0000313" key="8">
    <source>
        <dbReference type="EMBL" id="KAJ7743630.1"/>
    </source>
</evidence>
<dbReference type="Pfam" id="PF00010">
    <property type="entry name" value="HLH"/>
    <property type="match status" value="1"/>
</dbReference>